<keyword evidence="2" id="KW-1185">Reference proteome</keyword>
<evidence type="ECO:0000313" key="1">
    <source>
        <dbReference type="EMBL" id="KAH7832940.1"/>
    </source>
</evidence>
<reference evidence="1 2" key="1">
    <citation type="journal article" date="2021" name="Hortic Res">
        <title>High-quality reference genome and annotation aids understanding of berry development for evergreen blueberry (Vaccinium darrowii).</title>
        <authorList>
            <person name="Yu J."/>
            <person name="Hulse-Kemp A.M."/>
            <person name="Babiker E."/>
            <person name="Staton M."/>
        </authorList>
    </citation>
    <scope>NUCLEOTIDE SEQUENCE [LARGE SCALE GENOMIC DNA]</scope>
    <source>
        <strain evidence="2">cv. NJ 8807/NJ 8810</strain>
        <tissue evidence="1">Young leaf</tissue>
    </source>
</reference>
<organism evidence="1 2">
    <name type="scientific">Vaccinium darrowii</name>
    <dbReference type="NCBI Taxonomy" id="229202"/>
    <lineage>
        <taxon>Eukaryota</taxon>
        <taxon>Viridiplantae</taxon>
        <taxon>Streptophyta</taxon>
        <taxon>Embryophyta</taxon>
        <taxon>Tracheophyta</taxon>
        <taxon>Spermatophyta</taxon>
        <taxon>Magnoliopsida</taxon>
        <taxon>eudicotyledons</taxon>
        <taxon>Gunneridae</taxon>
        <taxon>Pentapetalae</taxon>
        <taxon>asterids</taxon>
        <taxon>Ericales</taxon>
        <taxon>Ericaceae</taxon>
        <taxon>Vaccinioideae</taxon>
        <taxon>Vaccinieae</taxon>
        <taxon>Vaccinium</taxon>
    </lineage>
</organism>
<comment type="caution">
    <text evidence="1">The sequence shown here is derived from an EMBL/GenBank/DDBJ whole genome shotgun (WGS) entry which is preliminary data.</text>
</comment>
<protein>
    <submittedName>
        <fullName evidence="1">Uncharacterized protein</fullName>
    </submittedName>
</protein>
<dbReference type="Proteomes" id="UP000828048">
    <property type="component" value="Chromosome 2"/>
</dbReference>
<proteinExistence type="predicted"/>
<sequence>MLTQSRALGSILSSKVGSDDDDYTHQRLLLNSSPSRTTTGLKTCSLETLDSVLEYQLWEYTVDLDYPFNDLLQFFVIWGSCNGLVCVASDVEAIYLLNPSTRKSKLLPDSGVKRRSVSVCAYGFGFDESNDDYKVVLIVPYHGMGDSVETKAMVYTLKTDSWRQIKGFSSGIPFRKFGKLVNGSLHWVVRDIIDSRYSFSIVSLHLGKETCSEVLQPNYGYALVQLELCVLKRCLGLLCGSPTNYTDVWIMKEYGMIDSWTKLFTIQDVTEPWFRQFSSPLCISKNEATPMTAVQERSDVDGFLGLSSEQQFVLGGS</sequence>
<accession>A0ACB7WXA5</accession>
<gene>
    <name evidence="1" type="ORF">Vadar_001592</name>
</gene>
<dbReference type="EMBL" id="CM037152">
    <property type="protein sequence ID" value="KAH7832940.1"/>
    <property type="molecule type" value="Genomic_DNA"/>
</dbReference>
<evidence type="ECO:0000313" key="2">
    <source>
        <dbReference type="Proteomes" id="UP000828048"/>
    </source>
</evidence>
<name>A0ACB7WXA5_9ERIC</name>